<dbReference type="PANTHER" id="PTHR33995:SF7">
    <property type="entry name" value="BURSICON SUBUNIT ALPHA-RELATED"/>
    <property type="match status" value="1"/>
</dbReference>
<dbReference type="InterPro" id="IPR029034">
    <property type="entry name" value="Cystine-knot_cytokine"/>
</dbReference>
<dbReference type="OrthoDB" id="5977230at2759"/>
<feature type="signal peptide" evidence="1">
    <location>
        <begin position="1"/>
        <end position="23"/>
    </location>
</feature>
<protein>
    <submittedName>
        <fullName evidence="2">Uncharacterized protein</fullName>
    </submittedName>
</protein>
<keyword evidence="3" id="KW-1185">Reference proteome</keyword>
<dbReference type="SUPFAM" id="SSF57501">
    <property type="entry name" value="Cystine-knot cytokines"/>
    <property type="match status" value="1"/>
</dbReference>
<sequence length="328" mass="36634">MKVSMTTVTMAITLLLISTTTTGIPLKSSRSETTSDERLFGTTDRQTLRAHSRTQPNEQMTTEQAMRKILLYINSGRNSSVSQSAEKQRTNLHLSDSFTENEKTHTHVPTRIRRTSRCRRQTGDELMELLQSMGQINTRYADKSHQGFTSLIPHHKNEELDRLTKLEIEAVLRGNQSLGESLSHPHIQAIRASLVTPEEVNVPRVRRSVVGTTVSNYCVRSGQETNQGFIRMCDSCAATTELSDDLFPRYINEVVCSSNTECLSGGGRCSERTLSLTVLRRTGHCSVASSTSPSGQVMYVEDWEPTVQQIRVACECDISVQSVFAPYV</sequence>
<dbReference type="Proteomes" id="UP000887568">
    <property type="component" value="Unplaced"/>
</dbReference>
<evidence type="ECO:0000256" key="1">
    <source>
        <dbReference type="SAM" id="SignalP"/>
    </source>
</evidence>
<organism evidence="2 3">
    <name type="scientific">Patiria miniata</name>
    <name type="common">Bat star</name>
    <name type="synonym">Asterina miniata</name>
    <dbReference type="NCBI Taxonomy" id="46514"/>
    <lineage>
        <taxon>Eukaryota</taxon>
        <taxon>Metazoa</taxon>
        <taxon>Echinodermata</taxon>
        <taxon>Eleutherozoa</taxon>
        <taxon>Asterozoa</taxon>
        <taxon>Asteroidea</taxon>
        <taxon>Valvatacea</taxon>
        <taxon>Valvatida</taxon>
        <taxon>Asterinidae</taxon>
        <taxon>Patiria</taxon>
    </lineage>
</organism>
<evidence type="ECO:0000313" key="3">
    <source>
        <dbReference type="Proteomes" id="UP000887568"/>
    </source>
</evidence>
<evidence type="ECO:0000313" key="2">
    <source>
        <dbReference type="EnsemblMetazoa" id="XP_038064561.1"/>
    </source>
</evidence>
<dbReference type="AlphaFoldDB" id="A0A914AM13"/>
<name>A0A914AM13_PATMI</name>
<dbReference type="OMA" id="GRCADRT"/>
<reference evidence="2" key="1">
    <citation type="submission" date="2022-11" db="UniProtKB">
        <authorList>
            <consortium name="EnsemblMetazoa"/>
        </authorList>
    </citation>
    <scope>IDENTIFICATION</scope>
</reference>
<keyword evidence="1" id="KW-0732">Signal</keyword>
<dbReference type="RefSeq" id="XP_038064561.1">
    <property type="nucleotide sequence ID" value="XM_038208633.1"/>
</dbReference>
<proteinExistence type="predicted"/>
<dbReference type="GeneID" id="119734968"/>
<feature type="chain" id="PRO_5037757022" evidence="1">
    <location>
        <begin position="24"/>
        <end position="328"/>
    </location>
</feature>
<dbReference type="PANTHER" id="PTHR33995">
    <property type="entry name" value="PROTEIN CBG18546"/>
    <property type="match status" value="1"/>
</dbReference>
<accession>A0A914AM13</accession>
<dbReference type="EnsemblMetazoa" id="XM_038208633.1">
    <property type="protein sequence ID" value="XP_038064561.1"/>
    <property type="gene ID" value="LOC119734968"/>
</dbReference>